<accession>A0A3A8HRD3</accession>
<gene>
    <name evidence="7" type="ORF">HMI49_20930</name>
</gene>
<keyword evidence="8" id="KW-1185">Reference proteome</keyword>
<sequence>MSRAGRLWALTLVGLAVVVACTDSYLYDPRRDTEVPADRAVALDGRFCTLGANEVIRPIKIIVAMDASQSMRVSDPDGTRATALVDLIENLPQDPEVSIAVMLFAGSTTAFLTQNPGPPLEDGFVQVSQLDANAKAILTEKLLTFRNTDTSPNRDSTDFVKPLSDIYSLINTDIARARQQPSGNEALAQARYSVIFLSDGKPTNNQDDELIRGDAVVRIRQLRDLVEDVRFNTVHVFNPTQPVPSVCDLVAEDGGFGDGGCPLLIINQNADRLEKMATLGGGNFRDFRNNEPINFLNFQFGQVRRAFVVKEFVASNFSAPQGSPLDEADTDGDGLTDAREYELGTNPNLRDTDTDGFSDGVEVYFRDRGVQFDPRQRVQPDGGGLDKGCPPALRGVDTDCDGLLDCDEQFIGTNATLQDSDGDGVPDGMEWRGGTQGSSSDLDEDPDTDGLTNRSEARMHMRPLQVDTANLASDAYRYSMEADGPVDDQGRQCYRFRVDNVLLAPTIAMIADGGVDGGVDAGTVQRGAGYNDIYLSVSMLPADDPTARTLVRTFRVDSVRYPVGGIKSPPDGVVRVNPEDFVDGCPGVAPTLSPVP</sequence>
<evidence type="ECO:0000256" key="3">
    <source>
        <dbReference type="ARBA" id="ARBA00022729"/>
    </source>
</evidence>
<evidence type="ECO:0000256" key="5">
    <source>
        <dbReference type="SAM" id="MobiDB-lite"/>
    </source>
</evidence>
<dbReference type="PROSITE" id="PS50234">
    <property type="entry name" value="VWFA"/>
    <property type="match status" value="1"/>
</dbReference>
<evidence type="ECO:0000313" key="7">
    <source>
        <dbReference type="EMBL" id="NOK35667.1"/>
    </source>
</evidence>
<reference evidence="7 8" key="1">
    <citation type="submission" date="2020-05" db="EMBL/GenBank/DDBJ databases">
        <authorList>
            <person name="Whitworth D."/>
        </authorList>
    </citation>
    <scope>NUCLEOTIDE SEQUENCE [LARGE SCALE GENOMIC DNA]</scope>
    <source>
        <strain evidence="7 8">AB043B</strain>
    </source>
</reference>
<keyword evidence="3" id="KW-0732">Signal</keyword>
<dbReference type="InterPro" id="IPR059100">
    <property type="entry name" value="TSP3_bac"/>
</dbReference>
<feature type="domain" description="VWFA" evidence="6">
    <location>
        <begin position="60"/>
        <end position="276"/>
    </location>
</feature>
<evidence type="ECO:0000256" key="2">
    <source>
        <dbReference type="ARBA" id="ARBA00022525"/>
    </source>
</evidence>
<keyword evidence="2" id="KW-0964">Secreted</keyword>
<proteinExistence type="predicted"/>
<dbReference type="Pfam" id="PF18884">
    <property type="entry name" value="TSP3_bac"/>
    <property type="match status" value="2"/>
</dbReference>
<evidence type="ECO:0000256" key="4">
    <source>
        <dbReference type="ARBA" id="ARBA00022837"/>
    </source>
</evidence>
<dbReference type="EMBL" id="JABFJV010000123">
    <property type="protein sequence ID" value="NOK35667.1"/>
    <property type="molecule type" value="Genomic_DNA"/>
</dbReference>
<protein>
    <submittedName>
        <fullName evidence="7">VWA domain-containing protein</fullName>
    </submittedName>
</protein>
<dbReference type="Gene3D" id="3.40.50.410">
    <property type="entry name" value="von Willebrand factor, type A domain"/>
    <property type="match status" value="1"/>
</dbReference>
<feature type="region of interest" description="Disordered" evidence="5">
    <location>
        <begin position="414"/>
        <end position="462"/>
    </location>
</feature>
<dbReference type="OrthoDB" id="5377493at2"/>
<comment type="caution">
    <text evidence="7">The sequence shown here is derived from an EMBL/GenBank/DDBJ whole genome shotgun (WGS) entry which is preliminary data.</text>
</comment>
<dbReference type="AlphaFoldDB" id="A0A3A8HRD3"/>
<comment type="subcellular location">
    <subcellularLocation>
        <location evidence="1">Secreted</location>
    </subcellularLocation>
</comment>
<organism evidence="7 8">
    <name type="scientific">Corallococcus exercitus</name>
    <dbReference type="NCBI Taxonomy" id="2316736"/>
    <lineage>
        <taxon>Bacteria</taxon>
        <taxon>Pseudomonadati</taxon>
        <taxon>Myxococcota</taxon>
        <taxon>Myxococcia</taxon>
        <taxon>Myxococcales</taxon>
        <taxon>Cystobacterineae</taxon>
        <taxon>Myxococcaceae</taxon>
        <taxon>Corallococcus</taxon>
    </lineage>
</organism>
<dbReference type="PROSITE" id="PS51257">
    <property type="entry name" value="PROKAR_LIPOPROTEIN"/>
    <property type="match status" value="1"/>
</dbReference>
<dbReference type="InterPro" id="IPR002035">
    <property type="entry name" value="VWF_A"/>
</dbReference>
<dbReference type="InterPro" id="IPR053180">
    <property type="entry name" value="Ca-binding_acidic-repeat"/>
</dbReference>
<dbReference type="PANTHER" id="PTHR37467">
    <property type="entry name" value="EXPORTED CALCIUM-BINDING GLYCOPROTEIN-RELATED"/>
    <property type="match status" value="1"/>
</dbReference>
<evidence type="ECO:0000259" key="6">
    <source>
        <dbReference type="PROSITE" id="PS50234"/>
    </source>
</evidence>
<dbReference type="InterPro" id="IPR036465">
    <property type="entry name" value="vWFA_dom_sf"/>
</dbReference>
<evidence type="ECO:0000313" key="8">
    <source>
        <dbReference type="Proteomes" id="UP000563426"/>
    </source>
</evidence>
<dbReference type="Proteomes" id="UP000563426">
    <property type="component" value="Unassembled WGS sequence"/>
</dbReference>
<dbReference type="SUPFAM" id="SSF53300">
    <property type="entry name" value="vWA-like"/>
    <property type="match status" value="1"/>
</dbReference>
<dbReference type="PANTHER" id="PTHR37467:SF1">
    <property type="entry name" value="EXPORTED CALCIUM-BINDING GLYCOPROTEIN"/>
    <property type="match status" value="1"/>
</dbReference>
<keyword evidence="4" id="KW-0106">Calcium</keyword>
<dbReference type="RefSeq" id="WP_120527831.1">
    <property type="nucleotide sequence ID" value="NZ_JABFJV010000123.1"/>
</dbReference>
<evidence type="ECO:0000256" key="1">
    <source>
        <dbReference type="ARBA" id="ARBA00004613"/>
    </source>
</evidence>
<name>A0A3A8HRD3_9BACT</name>